<dbReference type="GO" id="GO:0016717">
    <property type="term" value="F:oxidoreductase activity, acting on paired donors, with oxidation of a pair of donors resulting in the reduction of molecular oxygen to two molecules of water"/>
    <property type="evidence" value="ECO:0007669"/>
    <property type="project" value="TreeGrafter"/>
</dbReference>
<dbReference type="Pfam" id="PF00487">
    <property type="entry name" value="FA_desaturase"/>
    <property type="match status" value="1"/>
</dbReference>
<comment type="caution">
    <text evidence="4">The sequence shown here is derived from an EMBL/GenBank/DDBJ whole genome shotgun (WGS) entry which is preliminary data.</text>
</comment>
<protein>
    <submittedName>
        <fullName evidence="4">Delta fatty acid desaturase</fullName>
    </submittedName>
</protein>
<dbReference type="CDD" id="cd03506">
    <property type="entry name" value="Delta6-FADS-like"/>
    <property type="match status" value="1"/>
</dbReference>
<keyword evidence="2" id="KW-0812">Transmembrane</keyword>
<feature type="region of interest" description="Disordered" evidence="1">
    <location>
        <begin position="1"/>
        <end position="31"/>
    </location>
</feature>
<dbReference type="GO" id="GO:0008610">
    <property type="term" value="P:lipid biosynthetic process"/>
    <property type="evidence" value="ECO:0007669"/>
    <property type="project" value="UniProtKB-ARBA"/>
</dbReference>
<keyword evidence="2" id="KW-0472">Membrane</keyword>
<feature type="compositionally biased region" description="Polar residues" evidence="1">
    <location>
        <begin position="1"/>
        <end position="17"/>
    </location>
</feature>
<feature type="transmembrane region" description="Helical" evidence="2">
    <location>
        <begin position="114"/>
        <end position="135"/>
    </location>
</feature>
<feature type="transmembrane region" description="Helical" evidence="2">
    <location>
        <begin position="182"/>
        <end position="201"/>
    </location>
</feature>
<accession>A0A8J3VVJ1</accession>
<evidence type="ECO:0000313" key="4">
    <source>
        <dbReference type="EMBL" id="GIH20335.1"/>
    </source>
</evidence>
<sequence length="357" mass="39430">MTSTTLTRANSETVTGNRSDPASRDSASRDSAGSDFAALSRRIVAAGLLKRRPRYYVMRFLLTDAAFAGGWALFAWVGDSWAQLLVAALLAVAFTQVAFLGHDAGHRQVSGSRRFSEVLGLLHGNLGVGLSYGWWMDKHTRHHANPNHEERDPDVGAGAIVWTGKQARSRRGLGAFLARRQAYLFFPLLLLEGLNLHVSSVRSLRGLGRHRRVEAVLLAAHLIGYTTAVLLVLSPLRALAFIAVQQGLFGLYMGCAFAPNHKGMPVLTAADRLDFLRRQVLTSRNVRGTAADLLLGGLNYQIEHHLFPSMPRPNLRRAQPLVRDYCVQHGIEYRDATLIQSYRQVLRHLDGVGAPMR</sequence>
<evidence type="ECO:0000259" key="3">
    <source>
        <dbReference type="Pfam" id="PF00487"/>
    </source>
</evidence>
<dbReference type="RefSeq" id="WP_203923753.1">
    <property type="nucleotide sequence ID" value="NZ_BONZ01000093.1"/>
</dbReference>
<dbReference type="Proteomes" id="UP000642748">
    <property type="component" value="Unassembled WGS sequence"/>
</dbReference>
<dbReference type="InterPro" id="IPR005804">
    <property type="entry name" value="FA_desaturase_dom"/>
</dbReference>
<proteinExistence type="predicted"/>
<dbReference type="EMBL" id="BONZ01000093">
    <property type="protein sequence ID" value="GIH20335.1"/>
    <property type="molecule type" value="Genomic_DNA"/>
</dbReference>
<dbReference type="AlphaFoldDB" id="A0A8J3VVJ1"/>
<keyword evidence="2" id="KW-1133">Transmembrane helix</keyword>
<feature type="domain" description="Fatty acid desaturase" evidence="3">
    <location>
        <begin position="80"/>
        <end position="335"/>
    </location>
</feature>
<dbReference type="PIRSF" id="PIRSF015921">
    <property type="entry name" value="FA_sphinglp_des"/>
    <property type="match status" value="1"/>
</dbReference>
<dbReference type="PANTHER" id="PTHR19353:SF19">
    <property type="entry name" value="DELTA(5) FATTY ACID DESATURASE C-RELATED"/>
    <property type="match status" value="1"/>
</dbReference>
<gene>
    <name evidence="4" type="ORF">Raf01_85070</name>
</gene>
<feature type="transmembrane region" description="Helical" evidence="2">
    <location>
        <begin position="213"/>
        <end position="233"/>
    </location>
</feature>
<dbReference type="InterPro" id="IPR012171">
    <property type="entry name" value="Fatty_acid_desaturase"/>
</dbReference>
<feature type="transmembrane region" description="Helical" evidence="2">
    <location>
        <begin position="56"/>
        <end position="76"/>
    </location>
</feature>
<evidence type="ECO:0000256" key="1">
    <source>
        <dbReference type="SAM" id="MobiDB-lite"/>
    </source>
</evidence>
<name>A0A8J3VVJ1_9ACTN</name>
<dbReference type="PANTHER" id="PTHR19353">
    <property type="entry name" value="FATTY ACID DESATURASE 2"/>
    <property type="match status" value="1"/>
</dbReference>
<organism evidence="4 5">
    <name type="scientific">Rugosimonospora africana</name>
    <dbReference type="NCBI Taxonomy" id="556532"/>
    <lineage>
        <taxon>Bacteria</taxon>
        <taxon>Bacillati</taxon>
        <taxon>Actinomycetota</taxon>
        <taxon>Actinomycetes</taxon>
        <taxon>Micromonosporales</taxon>
        <taxon>Micromonosporaceae</taxon>
        <taxon>Rugosimonospora</taxon>
    </lineage>
</organism>
<feature type="transmembrane region" description="Helical" evidence="2">
    <location>
        <begin position="82"/>
        <end position="102"/>
    </location>
</feature>
<dbReference type="GO" id="GO:0016020">
    <property type="term" value="C:membrane"/>
    <property type="evidence" value="ECO:0007669"/>
    <property type="project" value="TreeGrafter"/>
</dbReference>
<reference evidence="4" key="1">
    <citation type="submission" date="2021-01" db="EMBL/GenBank/DDBJ databases">
        <title>Whole genome shotgun sequence of Rugosimonospora africana NBRC 104875.</title>
        <authorList>
            <person name="Komaki H."/>
            <person name="Tamura T."/>
        </authorList>
    </citation>
    <scope>NUCLEOTIDE SEQUENCE</scope>
    <source>
        <strain evidence="4">NBRC 104875</strain>
    </source>
</reference>
<evidence type="ECO:0000256" key="2">
    <source>
        <dbReference type="SAM" id="Phobius"/>
    </source>
</evidence>
<evidence type="ECO:0000313" key="5">
    <source>
        <dbReference type="Proteomes" id="UP000642748"/>
    </source>
</evidence>
<keyword evidence="5" id="KW-1185">Reference proteome</keyword>